<dbReference type="PANTHER" id="PTHR11364">
    <property type="entry name" value="THIOSULFATE SULFERTANSFERASE"/>
    <property type="match status" value="1"/>
</dbReference>
<keyword evidence="1 4" id="KW-0808">Transferase</keyword>
<dbReference type="GO" id="GO:0004792">
    <property type="term" value="F:thiosulfate-cyanide sulfurtransferase activity"/>
    <property type="evidence" value="ECO:0007669"/>
    <property type="project" value="InterPro"/>
</dbReference>
<dbReference type="SMART" id="SM00450">
    <property type="entry name" value="RHOD"/>
    <property type="match status" value="2"/>
</dbReference>
<accession>A0A210RW34</accession>
<dbReference type="SUPFAM" id="SSF52821">
    <property type="entry name" value="Rhodanese/Cell cycle control phosphatase"/>
    <property type="match status" value="2"/>
</dbReference>
<dbReference type="InterPro" id="IPR045078">
    <property type="entry name" value="TST/MPST-like"/>
</dbReference>
<dbReference type="PANTHER" id="PTHR11364:SF27">
    <property type="entry name" value="SULFURTRANSFERASE"/>
    <property type="match status" value="1"/>
</dbReference>
<sequence>MTPLISANQLEEILNSGENVLLCDCRFDLVNPEAGREAYEESHIPGAIYVDLDQDMSGSKTGSNGRHPPPSPEAWAKTKARLGISPNTLVVAYDKQGSVYASRLWWMLKATGHANVRVLDGGLDAWNGPMGTMPRKPTPTPQAIEPMPYVGLVLVDEVVGNLQSQKNLILDARANDRFHGQNETLDPIGGHIPGAANRFFKENLSATAFKTPEQLFKDFVDQLGSRKPSEVIHQCGSGVTACHNLLAMEVAGLRGSRLYAGSWSEWCADPTRPVATD</sequence>
<evidence type="ECO:0000313" key="5">
    <source>
        <dbReference type="Proteomes" id="UP000196880"/>
    </source>
</evidence>
<dbReference type="Proteomes" id="UP000196880">
    <property type="component" value="Unassembled WGS sequence"/>
</dbReference>
<evidence type="ECO:0000313" key="4">
    <source>
        <dbReference type="EMBL" id="OWF65219.1"/>
    </source>
</evidence>
<dbReference type="Pfam" id="PF00581">
    <property type="entry name" value="Rhodanese"/>
    <property type="match status" value="2"/>
</dbReference>
<dbReference type="RefSeq" id="WP_087909415.1">
    <property type="nucleotide sequence ID" value="NZ_NAIA01000003.1"/>
</dbReference>
<dbReference type="CDD" id="cd01449">
    <property type="entry name" value="TST_Repeat_2"/>
    <property type="match status" value="1"/>
</dbReference>
<evidence type="ECO:0000259" key="3">
    <source>
        <dbReference type="PROSITE" id="PS50206"/>
    </source>
</evidence>
<name>A0A210RW34_9BURK</name>
<dbReference type="EMBL" id="NAIA01000003">
    <property type="protein sequence ID" value="OWF65219.1"/>
    <property type="molecule type" value="Genomic_DNA"/>
</dbReference>
<evidence type="ECO:0000256" key="2">
    <source>
        <dbReference type="ARBA" id="ARBA00022737"/>
    </source>
</evidence>
<dbReference type="InterPro" id="IPR001307">
    <property type="entry name" value="Thiosulphate_STrfase_CS"/>
</dbReference>
<protein>
    <submittedName>
        <fullName evidence="4">Sulfurtransferase</fullName>
    </submittedName>
</protein>
<dbReference type="AlphaFoldDB" id="A0A210RW34"/>
<dbReference type="CDD" id="cd01448">
    <property type="entry name" value="TST_Repeat_1"/>
    <property type="match status" value="1"/>
</dbReference>
<keyword evidence="5" id="KW-1185">Reference proteome</keyword>
<reference evidence="4 5" key="1">
    <citation type="submission" date="2017-03" db="EMBL/GenBank/DDBJ databases">
        <title>New species Polynucleobacter sp. MWH-EgelM1-30-B4.</title>
        <authorList>
            <person name="Hahn M.W."/>
        </authorList>
    </citation>
    <scope>NUCLEOTIDE SEQUENCE [LARGE SCALE GENOMIC DNA]</scope>
    <source>
        <strain evidence="4 5">MWH-EgelM1-30-B4</strain>
    </source>
</reference>
<dbReference type="Gene3D" id="3.40.250.10">
    <property type="entry name" value="Rhodanese-like domain"/>
    <property type="match status" value="2"/>
</dbReference>
<feature type="domain" description="Rhodanese" evidence="3">
    <location>
        <begin position="16"/>
        <end position="132"/>
    </location>
</feature>
<dbReference type="OrthoDB" id="9781034at2"/>
<dbReference type="InterPro" id="IPR036873">
    <property type="entry name" value="Rhodanese-like_dom_sf"/>
</dbReference>
<evidence type="ECO:0000256" key="1">
    <source>
        <dbReference type="ARBA" id="ARBA00022679"/>
    </source>
</evidence>
<feature type="domain" description="Rhodanese" evidence="3">
    <location>
        <begin position="163"/>
        <end position="275"/>
    </location>
</feature>
<dbReference type="PROSITE" id="PS00380">
    <property type="entry name" value="RHODANESE_1"/>
    <property type="match status" value="1"/>
</dbReference>
<dbReference type="InterPro" id="IPR001763">
    <property type="entry name" value="Rhodanese-like_dom"/>
</dbReference>
<dbReference type="PROSITE" id="PS50206">
    <property type="entry name" value="RHODANESE_3"/>
    <property type="match status" value="2"/>
</dbReference>
<comment type="caution">
    <text evidence="4">The sequence shown here is derived from an EMBL/GenBank/DDBJ whole genome shotgun (WGS) entry which is preliminary data.</text>
</comment>
<proteinExistence type="predicted"/>
<keyword evidence="2" id="KW-0677">Repeat</keyword>
<gene>
    <name evidence="4" type="ORF">B6A14_05270</name>
</gene>
<organism evidence="4 5">
    <name type="scientific">Polynucleobacter hirudinilacicola</name>
    <dbReference type="NCBI Taxonomy" id="1743166"/>
    <lineage>
        <taxon>Bacteria</taxon>
        <taxon>Pseudomonadati</taxon>
        <taxon>Pseudomonadota</taxon>
        <taxon>Betaproteobacteria</taxon>
        <taxon>Burkholderiales</taxon>
        <taxon>Burkholderiaceae</taxon>
        <taxon>Polynucleobacter</taxon>
    </lineage>
</organism>